<accession>A0NL63</accession>
<dbReference type="Gene3D" id="3.30.360.10">
    <property type="entry name" value="Dihydrodipicolinate Reductase, domain 2"/>
    <property type="match status" value="1"/>
</dbReference>
<proteinExistence type="predicted"/>
<organism evidence="2 3">
    <name type="scientific">Oenococcus oeni ATCC BAA-1163</name>
    <dbReference type="NCBI Taxonomy" id="379360"/>
    <lineage>
        <taxon>Bacteria</taxon>
        <taxon>Bacillati</taxon>
        <taxon>Bacillota</taxon>
        <taxon>Bacilli</taxon>
        <taxon>Lactobacillales</taxon>
        <taxon>Lactobacillaceae</taxon>
        <taxon>Oenococcus</taxon>
    </lineage>
</organism>
<sequence length="337" mass="38228">MRNDKLGLVGTHWITAQFAQAVLETGKYEISAIYSRNKENAKKFSVKIQQNKASLYDNFDDFIDSGIQVVYLASPNSFHFEHAQIAVKHDVDVIVEKPSFSNPGQFRTIINLLKLHPKIRLFEAARNYHDPNFKVVQSTVKNLDLLQGANLVYAHYSSRYDEYLAKPDNPPNVFTRDFSGGALYDLGVYPLYDALGWFGYPEKIDYKAQLLKNGIDAFGWINLKYSGFSVGIFISKVFTSTAPTEIFGLKHTIEIDSPSELNQIAVINGHDKQFVADGSGRNPLFNEADDFARVLNDRFSEKNQSEYEKWLKTATQINQLLFDLRKSAGIDFPADNQ</sequence>
<comment type="caution">
    <text evidence="2">The sequence shown here is derived from an EMBL/GenBank/DDBJ whole genome shotgun (WGS) entry which is preliminary data.</text>
</comment>
<name>A0NL63_OENOE</name>
<evidence type="ECO:0000313" key="3">
    <source>
        <dbReference type="Proteomes" id="UP000003346"/>
    </source>
</evidence>
<dbReference type="Gene3D" id="3.40.50.720">
    <property type="entry name" value="NAD(P)-binding Rossmann-like Domain"/>
    <property type="match status" value="1"/>
</dbReference>
<dbReference type="InterPro" id="IPR036291">
    <property type="entry name" value="NAD(P)-bd_dom_sf"/>
</dbReference>
<reference evidence="2 3" key="1">
    <citation type="submission" date="2006-11" db="EMBL/GenBank/DDBJ databases">
        <authorList>
            <consortium name="Laboratoire de Microbiologie (Universite Bourgogne)"/>
            <consortium name="GENOME Express"/>
            <consortium name="UMR Oenologie Ampelologie (Universite Bordeaux 2)"/>
            <person name="Guzzo J."/>
        </authorList>
    </citation>
    <scope>NUCLEOTIDE SEQUENCE [LARGE SCALE GENOMIC DNA]</scope>
    <source>
        <strain evidence="2 3">ATCC BAA-1163</strain>
    </source>
</reference>
<evidence type="ECO:0000259" key="1">
    <source>
        <dbReference type="Pfam" id="PF01408"/>
    </source>
</evidence>
<dbReference type="AlphaFoldDB" id="A0NL63"/>
<protein>
    <submittedName>
        <fullName evidence="2">Oxidoreductase YrbA</fullName>
    </submittedName>
</protein>
<dbReference type="SUPFAM" id="SSF55347">
    <property type="entry name" value="Glyceraldehyde-3-phosphate dehydrogenase-like, C-terminal domain"/>
    <property type="match status" value="1"/>
</dbReference>
<dbReference type="Pfam" id="PF01408">
    <property type="entry name" value="GFO_IDH_MocA"/>
    <property type="match status" value="1"/>
</dbReference>
<dbReference type="Proteomes" id="UP000003346">
    <property type="component" value="Unassembled WGS sequence"/>
</dbReference>
<dbReference type="EMBL" id="AAUV01000061">
    <property type="protein sequence ID" value="EAV38734.1"/>
    <property type="molecule type" value="Genomic_DNA"/>
</dbReference>
<dbReference type="PANTHER" id="PTHR43054">
    <property type="match status" value="1"/>
</dbReference>
<dbReference type="HOGENOM" id="CLU_023194_7_0_9"/>
<dbReference type="PANTHER" id="PTHR43054:SF1">
    <property type="entry name" value="SCYLLO-INOSITOL 2-DEHYDROGENASE (NADP(+)) IOLU"/>
    <property type="match status" value="1"/>
</dbReference>
<dbReference type="GO" id="GO:0000166">
    <property type="term" value="F:nucleotide binding"/>
    <property type="evidence" value="ECO:0007669"/>
    <property type="project" value="InterPro"/>
</dbReference>
<dbReference type="InterPro" id="IPR000683">
    <property type="entry name" value="Gfo/Idh/MocA-like_OxRdtase_N"/>
</dbReference>
<gene>
    <name evidence="2" type="ORF">OENOO_66045</name>
</gene>
<feature type="domain" description="Gfo/Idh/MocA-like oxidoreductase N-terminal" evidence="1">
    <location>
        <begin position="6"/>
        <end position="117"/>
    </location>
</feature>
<dbReference type="SUPFAM" id="SSF51735">
    <property type="entry name" value="NAD(P)-binding Rossmann-fold domains"/>
    <property type="match status" value="1"/>
</dbReference>
<evidence type="ECO:0000313" key="2">
    <source>
        <dbReference type="EMBL" id="EAV38734.1"/>
    </source>
</evidence>